<dbReference type="Proteomes" id="UP001168528">
    <property type="component" value="Unassembled WGS sequence"/>
</dbReference>
<dbReference type="InterPro" id="IPR036520">
    <property type="entry name" value="UPF0759_sf"/>
</dbReference>
<comment type="caution">
    <text evidence="1">The sequence shown here is derived from an EMBL/GenBank/DDBJ whole genome shotgun (WGS) entry which is preliminary data.</text>
</comment>
<protein>
    <submittedName>
        <fullName evidence="1">DUF72 domain-containing protein</fullName>
    </submittedName>
</protein>
<proteinExistence type="predicted"/>
<name>A0ABT8R6G7_9BACT</name>
<dbReference type="PANTHER" id="PTHR30348">
    <property type="entry name" value="UNCHARACTERIZED PROTEIN YECE"/>
    <property type="match status" value="1"/>
</dbReference>
<accession>A0ABT8R6G7</accession>
<reference evidence="1" key="1">
    <citation type="submission" date="2023-07" db="EMBL/GenBank/DDBJ databases">
        <title>The genome sequence of Rhodocytophaga aerolata KACC 12507.</title>
        <authorList>
            <person name="Zhang X."/>
        </authorList>
    </citation>
    <scope>NUCLEOTIDE SEQUENCE</scope>
    <source>
        <strain evidence="1">KACC 12507</strain>
    </source>
</reference>
<evidence type="ECO:0000313" key="1">
    <source>
        <dbReference type="EMBL" id="MDO1447696.1"/>
    </source>
</evidence>
<dbReference type="PANTHER" id="PTHR30348:SF4">
    <property type="entry name" value="DUF72 DOMAIN-CONTAINING PROTEIN"/>
    <property type="match status" value="1"/>
</dbReference>
<dbReference type="EMBL" id="JAUKPO010000008">
    <property type="protein sequence ID" value="MDO1447696.1"/>
    <property type="molecule type" value="Genomic_DNA"/>
</dbReference>
<dbReference type="Pfam" id="PF01904">
    <property type="entry name" value="DUF72"/>
    <property type="match status" value="1"/>
</dbReference>
<dbReference type="InterPro" id="IPR002763">
    <property type="entry name" value="DUF72"/>
</dbReference>
<gene>
    <name evidence="1" type="ORF">Q0590_15605</name>
</gene>
<dbReference type="Gene3D" id="3.20.20.410">
    <property type="entry name" value="Protein of unknown function UPF0759"/>
    <property type="match status" value="1"/>
</dbReference>
<evidence type="ECO:0000313" key="2">
    <source>
        <dbReference type="Proteomes" id="UP001168528"/>
    </source>
</evidence>
<dbReference type="SUPFAM" id="SSF117396">
    <property type="entry name" value="TM1631-like"/>
    <property type="match status" value="1"/>
</dbReference>
<dbReference type="RefSeq" id="WP_302038500.1">
    <property type="nucleotide sequence ID" value="NZ_JAUKPO010000008.1"/>
</dbReference>
<sequence length="253" mass="29974">MNPQTKQFPLYIGTSGWHYKHWVGNFYPAGTKPANFLAHYLQYFKTVEINNSFYRLPSIETLSDWRESTPQDFLFTVKASRFITHMKKLKDPQQSFSLLMERVQVLAEKLGPILFQLPPAWRFDEDRFRTFLQALPRTYRYAFEFRDPSWYNDKAYALLQEYSCAFCIYELEYHLSPLLVTSNFVYIRLHGPANKYDGSYRDDVLAQWASRCQLWLEQGKQVYVYFDNDMHGYAPVNAATLQRLMQGTLKALK</sequence>
<organism evidence="1 2">
    <name type="scientific">Rhodocytophaga aerolata</name>
    <dbReference type="NCBI Taxonomy" id="455078"/>
    <lineage>
        <taxon>Bacteria</taxon>
        <taxon>Pseudomonadati</taxon>
        <taxon>Bacteroidota</taxon>
        <taxon>Cytophagia</taxon>
        <taxon>Cytophagales</taxon>
        <taxon>Rhodocytophagaceae</taxon>
        <taxon>Rhodocytophaga</taxon>
    </lineage>
</organism>
<keyword evidence="2" id="KW-1185">Reference proteome</keyword>